<comment type="caution">
    <text evidence="1">The sequence shown here is derived from an EMBL/GenBank/DDBJ whole genome shotgun (WGS) entry which is preliminary data.</text>
</comment>
<dbReference type="RefSeq" id="WP_278323022.1">
    <property type="nucleotide sequence ID" value="NZ_CATNXM010000001.1"/>
</dbReference>
<name>A0A133NBC4_CLOPF</name>
<dbReference type="AlphaFoldDB" id="A0A133NBC4"/>
<evidence type="ECO:0000313" key="2">
    <source>
        <dbReference type="Proteomes" id="UP000070646"/>
    </source>
</evidence>
<dbReference type="Proteomes" id="UP000070646">
    <property type="component" value="Unassembled WGS sequence"/>
</dbReference>
<organism evidence="1 2">
    <name type="scientific">Clostridium perfringens</name>
    <dbReference type="NCBI Taxonomy" id="1502"/>
    <lineage>
        <taxon>Bacteria</taxon>
        <taxon>Bacillati</taxon>
        <taxon>Bacillota</taxon>
        <taxon>Clostridia</taxon>
        <taxon>Eubacteriales</taxon>
        <taxon>Clostridiaceae</taxon>
        <taxon>Clostridium</taxon>
    </lineage>
</organism>
<accession>A0A133NBC4</accession>
<reference evidence="1 2" key="1">
    <citation type="submission" date="2016-01" db="EMBL/GenBank/DDBJ databases">
        <authorList>
            <person name="Oliw E.H."/>
        </authorList>
    </citation>
    <scope>NUCLEOTIDE SEQUENCE [LARGE SCALE GENOMIC DNA]</scope>
    <source>
        <strain evidence="1 2">MJR7757A</strain>
    </source>
</reference>
<evidence type="ECO:0000313" key="1">
    <source>
        <dbReference type="EMBL" id="KXA13563.1"/>
    </source>
</evidence>
<proteinExistence type="predicted"/>
<dbReference type="PATRIC" id="fig|1502.174.peg.838"/>
<gene>
    <name evidence="1" type="ORF">HMPREF3222_00830</name>
</gene>
<sequence>MDRHFTVSVFIVCKDKVLLHLHKKAKKMLPLGGHIEVSEN</sequence>
<protein>
    <submittedName>
        <fullName evidence="1">Uncharacterized protein</fullName>
    </submittedName>
</protein>
<dbReference type="Gene3D" id="3.90.79.10">
    <property type="entry name" value="Nucleoside Triphosphate Pyrophosphohydrolase"/>
    <property type="match status" value="1"/>
</dbReference>
<dbReference type="EMBL" id="LRPU01000033">
    <property type="protein sequence ID" value="KXA13563.1"/>
    <property type="molecule type" value="Genomic_DNA"/>
</dbReference>